<dbReference type="InterPro" id="IPR054585">
    <property type="entry name" value="NDH2-like_C"/>
</dbReference>
<keyword evidence="13" id="KW-0472">Membrane</keyword>
<feature type="domain" description="EF-hand" evidence="14">
    <location>
        <begin position="441"/>
        <end position="476"/>
    </location>
</feature>
<evidence type="ECO:0000256" key="5">
    <source>
        <dbReference type="ARBA" id="ARBA00022792"/>
    </source>
</evidence>
<keyword evidence="8" id="KW-0809">Transit peptide</keyword>
<feature type="transmembrane region" description="Helical" evidence="13">
    <location>
        <begin position="77"/>
        <end position="96"/>
    </location>
</feature>
<dbReference type="InterPro" id="IPR023753">
    <property type="entry name" value="FAD/NAD-binding_dom"/>
</dbReference>
<protein>
    <recommendedName>
        <fullName evidence="3">NADH:ubiquinone reductase (non-electrogenic)</fullName>
        <ecNumber evidence="3">1.6.5.9</ecNumber>
    </recommendedName>
</protein>
<keyword evidence="13" id="KW-0812">Transmembrane</keyword>
<keyword evidence="5" id="KW-0999">Mitochondrion inner membrane</keyword>
<name>A0A8T0HI05_CERPU</name>
<keyword evidence="5" id="KW-0496">Mitochondrion</keyword>
<keyword evidence="4" id="KW-0285">Flavoprotein</keyword>
<sequence length="640" mass="71045">MFGNRLLWAVARSCLQRSTCSRQKLITPHAQQGLLPRTNYFCSRAGAESSPSQQQGQNGMLFRVLTYGKKKVRGKSYLLAVAATGCLGAGLLVVLADAGQDSISPDPGVAVSTSPGSSAKKKVVILGTGWGGMSFLKNLDSTKYDVQVVSPRNYFVFTPLLPSVTSGTVEARSITEPIRRIIRNKDVKFVEAECTKIDGVNKKVLCKDASHLKCKGKEEFELEYDYLVVAVGATSNTFGTKGVEQYCHFLKEIEDAEKIRGRIVDCFETASLPNLTDEDRKRLLHFVIVGGGPTGVEFAAELHDLVHEDLMGLYPYLKDDVSISVLQSGDHILNSFDGRISEYAEQKFSRDGIEVKMGSRVLGVTDEKISFKSKSTGELVEIPYGMIVWSTGIGTRPVIADYMKQIGQTDRRVLATDEWLRVKNADGVYALGDCATVEQRKVAEDISYIFKLADRDGDGYLNVAEFVETMENVKVRYPQIEHYMERQHMKGVLGLLNDAMTKGKDLKLDLDHFSEAICKVDSQMKSGPATAQVAAQQGEYLARSFNHLASDNPDDGPMRIRGSGLHRCKPFCYRHLGQFAPLGGETTAAELPGDWVSIGRSTQWLWYSVYASKQVSWRTRALVMFDWTKRFVFGRDSSRM</sequence>
<dbReference type="Pfam" id="PF07992">
    <property type="entry name" value="Pyr_redox_2"/>
    <property type="match status" value="1"/>
</dbReference>
<dbReference type="PRINTS" id="PR00368">
    <property type="entry name" value="FADPNR"/>
</dbReference>
<keyword evidence="16" id="KW-1185">Reference proteome</keyword>
<dbReference type="Gene3D" id="3.50.50.100">
    <property type="match status" value="2"/>
</dbReference>
<evidence type="ECO:0000259" key="14">
    <source>
        <dbReference type="PROSITE" id="PS50222"/>
    </source>
</evidence>
<evidence type="ECO:0000256" key="12">
    <source>
        <dbReference type="ARBA" id="ARBA00049010"/>
    </source>
</evidence>
<evidence type="ECO:0000256" key="6">
    <source>
        <dbReference type="ARBA" id="ARBA00022827"/>
    </source>
</evidence>
<dbReference type="Proteomes" id="UP000822688">
    <property type="component" value="Chromosome 6"/>
</dbReference>
<dbReference type="SUPFAM" id="SSF51905">
    <property type="entry name" value="FAD/NAD(P)-binding domain"/>
    <property type="match status" value="2"/>
</dbReference>
<proteinExistence type="inferred from homology"/>
<dbReference type="Pfam" id="PF00036">
    <property type="entry name" value="EF-hand_1"/>
    <property type="match status" value="1"/>
</dbReference>
<dbReference type="GO" id="GO:0050136">
    <property type="term" value="F:NADH dehydrogenase (quinone) (non-electrogenic) activity"/>
    <property type="evidence" value="ECO:0007669"/>
    <property type="project" value="UniProtKB-EC"/>
</dbReference>
<evidence type="ECO:0000256" key="11">
    <source>
        <dbReference type="ARBA" id="ARBA00047599"/>
    </source>
</evidence>
<comment type="subcellular location">
    <subcellularLocation>
        <location evidence="1">Mitochondrion inner membrane</location>
        <topology evidence="1">Peripheral membrane protein</topology>
        <orientation evidence="1">Intermembrane side</orientation>
    </subcellularLocation>
</comment>
<comment type="catalytic activity">
    <reaction evidence="11">
        <text>a quinone + NADH + H(+) = a quinol + NAD(+)</text>
        <dbReference type="Rhea" id="RHEA:46160"/>
        <dbReference type="ChEBI" id="CHEBI:15378"/>
        <dbReference type="ChEBI" id="CHEBI:24646"/>
        <dbReference type="ChEBI" id="CHEBI:57540"/>
        <dbReference type="ChEBI" id="CHEBI:57945"/>
        <dbReference type="ChEBI" id="CHEBI:132124"/>
        <dbReference type="EC" id="1.6.5.9"/>
    </reaction>
</comment>
<evidence type="ECO:0000256" key="1">
    <source>
        <dbReference type="ARBA" id="ARBA00004137"/>
    </source>
</evidence>
<keyword evidence="9" id="KW-0560">Oxidoreductase</keyword>
<dbReference type="InterPro" id="IPR002048">
    <property type="entry name" value="EF_hand_dom"/>
</dbReference>
<dbReference type="GO" id="GO:0005509">
    <property type="term" value="F:calcium ion binding"/>
    <property type="evidence" value="ECO:0007669"/>
    <property type="project" value="InterPro"/>
</dbReference>
<dbReference type="InterPro" id="IPR045024">
    <property type="entry name" value="NDH-2"/>
</dbReference>
<evidence type="ECO:0000256" key="8">
    <source>
        <dbReference type="ARBA" id="ARBA00022946"/>
    </source>
</evidence>
<dbReference type="PROSITE" id="PS50222">
    <property type="entry name" value="EF_HAND_2"/>
    <property type="match status" value="1"/>
</dbReference>
<dbReference type="GO" id="GO:0005743">
    <property type="term" value="C:mitochondrial inner membrane"/>
    <property type="evidence" value="ECO:0007669"/>
    <property type="project" value="UniProtKB-SubCell"/>
</dbReference>
<comment type="caution">
    <text evidence="15">The sequence shown here is derived from an EMBL/GenBank/DDBJ whole genome shotgun (WGS) entry which is preliminary data.</text>
</comment>
<dbReference type="InterPro" id="IPR011992">
    <property type="entry name" value="EF-hand-dom_pair"/>
</dbReference>
<dbReference type="FunFam" id="3.50.50.100:FF:000002">
    <property type="entry name" value="External alternative NAD(P)H-ubiquinone oxidoreductase B1, mitochondrial"/>
    <property type="match status" value="1"/>
</dbReference>
<evidence type="ECO:0000256" key="3">
    <source>
        <dbReference type="ARBA" id="ARBA00012637"/>
    </source>
</evidence>
<keyword evidence="13" id="KW-1133">Transmembrane helix</keyword>
<comment type="similarity">
    <text evidence="2">Belongs to the NADH dehydrogenase family.</text>
</comment>
<dbReference type="Pfam" id="PF22366">
    <property type="entry name" value="NDH2_C"/>
    <property type="match status" value="1"/>
</dbReference>
<evidence type="ECO:0000256" key="10">
    <source>
        <dbReference type="ARBA" id="ARBA00023027"/>
    </source>
</evidence>
<comment type="catalytic activity">
    <reaction evidence="12">
        <text>a ubiquinone + NADH + H(+) = a ubiquinol + NAD(+)</text>
        <dbReference type="Rhea" id="RHEA:23152"/>
        <dbReference type="Rhea" id="RHEA-COMP:9565"/>
        <dbReference type="Rhea" id="RHEA-COMP:9566"/>
        <dbReference type="ChEBI" id="CHEBI:15378"/>
        <dbReference type="ChEBI" id="CHEBI:16389"/>
        <dbReference type="ChEBI" id="CHEBI:17976"/>
        <dbReference type="ChEBI" id="CHEBI:57540"/>
        <dbReference type="ChEBI" id="CHEBI:57945"/>
    </reaction>
</comment>
<dbReference type="PANTHER" id="PTHR43706">
    <property type="entry name" value="NADH DEHYDROGENASE"/>
    <property type="match status" value="1"/>
</dbReference>
<dbReference type="SUPFAM" id="SSF47473">
    <property type="entry name" value="EF-hand"/>
    <property type="match status" value="1"/>
</dbReference>
<evidence type="ECO:0000256" key="2">
    <source>
        <dbReference type="ARBA" id="ARBA00005272"/>
    </source>
</evidence>
<evidence type="ECO:0000256" key="7">
    <source>
        <dbReference type="ARBA" id="ARBA00022837"/>
    </source>
</evidence>
<dbReference type="EC" id="1.6.5.9" evidence="3"/>
<evidence type="ECO:0000256" key="9">
    <source>
        <dbReference type="ARBA" id="ARBA00023002"/>
    </source>
</evidence>
<evidence type="ECO:0000256" key="13">
    <source>
        <dbReference type="SAM" id="Phobius"/>
    </source>
</evidence>
<evidence type="ECO:0000313" key="16">
    <source>
        <dbReference type="Proteomes" id="UP000822688"/>
    </source>
</evidence>
<evidence type="ECO:0000313" key="15">
    <source>
        <dbReference type="EMBL" id="KAG0570049.1"/>
    </source>
</evidence>
<keyword evidence="6" id="KW-0274">FAD</keyword>
<dbReference type="SMART" id="SM00054">
    <property type="entry name" value="EFh"/>
    <property type="match status" value="1"/>
</dbReference>
<keyword evidence="7" id="KW-0106">Calcium</keyword>
<dbReference type="AlphaFoldDB" id="A0A8T0HI05"/>
<dbReference type="PANTHER" id="PTHR43706:SF47">
    <property type="entry name" value="EXTERNAL NADH-UBIQUINONE OXIDOREDUCTASE 1, MITOCHONDRIAL-RELATED"/>
    <property type="match status" value="1"/>
</dbReference>
<keyword evidence="10" id="KW-0520">NAD</keyword>
<evidence type="ECO:0000256" key="4">
    <source>
        <dbReference type="ARBA" id="ARBA00022630"/>
    </source>
</evidence>
<dbReference type="EMBL" id="CM026427">
    <property type="protein sequence ID" value="KAG0570049.1"/>
    <property type="molecule type" value="Genomic_DNA"/>
</dbReference>
<dbReference type="PROSITE" id="PS00018">
    <property type="entry name" value="EF_HAND_1"/>
    <property type="match status" value="1"/>
</dbReference>
<gene>
    <name evidence="15" type="ORF">KC19_6G135600</name>
</gene>
<dbReference type="InterPro" id="IPR036188">
    <property type="entry name" value="FAD/NAD-bd_sf"/>
</dbReference>
<reference evidence="15 16" key="1">
    <citation type="submission" date="2020-06" db="EMBL/GenBank/DDBJ databases">
        <title>WGS assembly of Ceratodon purpureus strain R40.</title>
        <authorList>
            <person name="Carey S.B."/>
            <person name="Jenkins J."/>
            <person name="Shu S."/>
            <person name="Lovell J.T."/>
            <person name="Sreedasyam A."/>
            <person name="Maumus F."/>
            <person name="Tiley G.P."/>
            <person name="Fernandez-Pozo N."/>
            <person name="Barry K."/>
            <person name="Chen C."/>
            <person name="Wang M."/>
            <person name="Lipzen A."/>
            <person name="Daum C."/>
            <person name="Saski C.A."/>
            <person name="Payton A.C."/>
            <person name="Mcbreen J.C."/>
            <person name="Conrad R.E."/>
            <person name="Kollar L.M."/>
            <person name="Olsson S."/>
            <person name="Huttunen S."/>
            <person name="Landis J.B."/>
            <person name="Wickett N.J."/>
            <person name="Johnson M.G."/>
            <person name="Rensing S.A."/>
            <person name="Grimwood J."/>
            <person name="Schmutz J."/>
            <person name="Mcdaniel S.F."/>
        </authorList>
    </citation>
    <scope>NUCLEOTIDE SEQUENCE [LARGE SCALE GENOMIC DNA]</scope>
    <source>
        <strain evidence="15 16">R40</strain>
    </source>
</reference>
<accession>A0A8T0HI05</accession>
<dbReference type="InterPro" id="IPR018247">
    <property type="entry name" value="EF_Hand_1_Ca_BS"/>
</dbReference>
<organism evidence="15 16">
    <name type="scientific">Ceratodon purpureus</name>
    <name type="common">Fire moss</name>
    <name type="synonym">Dicranum purpureum</name>
    <dbReference type="NCBI Taxonomy" id="3225"/>
    <lineage>
        <taxon>Eukaryota</taxon>
        <taxon>Viridiplantae</taxon>
        <taxon>Streptophyta</taxon>
        <taxon>Embryophyta</taxon>
        <taxon>Bryophyta</taxon>
        <taxon>Bryophytina</taxon>
        <taxon>Bryopsida</taxon>
        <taxon>Dicranidae</taxon>
        <taxon>Pseudoditrichales</taxon>
        <taxon>Ditrichaceae</taxon>
        <taxon>Ceratodon</taxon>
    </lineage>
</organism>